<feature type="region of interest" description="Disordered" evidence="1">
    <location>
        <begin position="122"/>
        <end position="141"/>
    </location>
</feature>
<dbReference type="AlphaFoldDB" id="A0A0S4JA20"/>
<dbReference type="Proteomes" id="UP000051952">
    <property type="component" value="Unassembled WGS sequence"/>
</dbReference>
<feature type="region of interest" description="Disordered" evidence="1">
    <location>
        <begin position="1"/>
        <end position="45"/>
    </location>
</feature>
<sequence>GDRKHSLNSGGRGGCDRGLRSKDSRGNLACESNRGAQKTTRGHPYVVDQVTARNEQWSAETDRTTVNTLNNTRGALRKTEEGEKLKVKYKCEVHKTLSHLEAKINFPAPPLQMSFSLTLKCDGSDSRREGQESTRTKNGKEEEFLPLSLQLHANSLKRLFEAWIRSTGRHRIDPDCRDWESVWELGYGLIDMLLAIMITARGGKSDNDDSVR</sequence>
<protein>
    <submittedName>
        <fullName evidence="2">Uncharacterized protein</fullName>
    </submittedName>
</protein>
<gene>
    <name evidence="2" type="ORF">BSAL_00905c</name>
</gene>
<organism evidence="2 3">
    <name type="scientific">Bodo saltans</name>
    <name type="common">Flagellated protozoan</name>
    <dbReference type="NCBI Taxonomy" id="75058"/>
    <lineage>
        <taxon>Eukaryota</taxon>
        <taxon>Discoba</taxon>
        <taxon>Euglenozoa</taxon>
        <taxon>Kinetoplastea</taxon>
        <taxon>Metakinetoplastina</taxon>
        <taxon>Eubodonida</taxon>
        <taxon>Bodonidae</taxon>
        <taxon>Bodo</taxon>
    </lineage>
</organism>
<evidence type="ECO:0000313" key="3">
    <source>
        <dbReference type="Proteomes" id="UP000051952"/>
    </source>
</evidence>
<evidence type="ECO:0000256" key="1">
    <source>
        <dbReference type="SAM" id="MobiDB-lite"/>
    </source>
</evidence>
<dbReference type="EMBL" id="CYKH01001418">
    <property type="protein sequence ID" value="CUG86959.1"/>
    <property type="molecule type" value="Genomic_DNA"/>
</dbReference>
<feature type="compositionally biased region" description="Basic and acidic residues" evidence="1">
    <location>
        <begin position="14"/>
        <end position="25"/>
    </location>
</feature>
<proteinExistence type="predicted"/>
<reference evidence="3" key="1">
    <citation type="submission" date="2015-09" db="EMBL/GenBank/DDBJ databases">
        <authorList>
            <consortium name="Pathogen Informatics"/>
        </authorList>
    </citation>
    <scope>NUCLEOTIDE SEQUENCE [LARGE SCALE GENOMIC DNA]</scope>
    <source>
        <strain evidence="3">Lake Konstanz</strain>
    </source>
</reference>
<accession>A0A0S4JA20</accession>
<dbReference type="VEuPathDB" id="TriTrypDB:BSAL_00905c"/>
<keyword evidence="3" id="KW-1185">Reference proteome</keyword>
<feature type="non-terminal residue" evidence="2">
    <location>
        <position position="1"/>
    </location>
</feature>
<name>A0A0S4JA20_BODSA</name>
<evidence type="ECO:0000313" key="2">
    <source>
        <dbReference type="EMBL" id="CUG86959.1"/>
    </source>
</evidence>